<dbReference type="Gene3D" id="2.30.29.50">
    <property type="entry name" value="Bacterial Pleckstrin homology domain"/>
    <property type="match status" value="1"/>
</dbReference>
<sequence>MTEIALAWTLTKETYASEDAVKLLLPDEEIIATFKTLKDMAIFTDKRLIVRDSPALAPKKVETYVLPYSSVQMWSSDRGGVFMDTGAEVELWTLLGRIKISLKKEISLTKFETLLSQVIIK</sequence>
<gene>
    <name evidence="2" type="ORF">SAMEA4412692_01902</name>
</gene>
<dbReference type="KEGG" id="smen:SAMEA4412692_1902"/>
<dbReference type="RefSeq" id="WP_018374027.1">
    <property type="nucleotide sequence ID" value="NZ_LT906439.1"/>
</dbReference>
<dbReference type="InterPro" id="IPR037063">
    <property type="entry name" value="PHb_sf"/>
</dbReference>
<proteinExistence type="predicted"/>
<evidence type="ECO:0000313" key="3">
    <source>
        <dbReference type="Proteomes" id="UP000215185"/>
    </source>
</evidence>
<dbReference type="Proteomes" id="UP000215185">
    <property type="component" value="Chromosome 1"/>
</dbReference>
<dbReference type="SUPFAM" id="SSF50729">
    <property type="entry name" value="PH domain-like"/>
    <property type="match status" value="1"/>
</dbReference>
<evidence type="ECO:0000313" key="2">
    <source>
        <dbReference type="EMBL" id="SNU90534.1"/>
    </source>
</evidence>
<keyword evidence="3" id="KW-1185">Reference proteome</keyword>
<accession>A0A239T0Q2</accession>
<dbReference type="eggNOG" id="ENOG503172B">
    <property type="taxonomic scope" value="Bacteria"/>
</dbReference>
<protein>
    <submittedName>
        <fullName evidence="2">DUF1696 domain-containing protein</fullName>
    </submittedName>
</protein>
<name>A0A239T0Q2_9STRE</name>
<organism evidence="2 3">
    <name type="scientific">Streptococcus merionis</name>
    <dbReference type="NCBI Taxonomy" id="400065"/>
    <lineage>
        <taxon>Bacteria</taxon>
        <taxon>Bacillati</taxon>
        <taxon>Bacillota</taxon>
        <taxon>Bacilli</taxon>
        <taxon>Lactobacillales</taxon>
        <taxon>Streptococcaceae</taxon>
        <taxon>Streptococcus</taxon>
    </lineage>
</organism>
<reference evidence="2 3" key="1">
    <citation type="submission" date="2017-06" db="EMBL/GenBank/DDBJ databases">
        <authorList>
            <consortium name="Pathogen Informatics"/>
        </authorList>
    </citation>
    <scope>NUCLEOTIDE SEQUENCE [LARGE SCALE GENOMIC DNA]</scope>
    <source>
        <strain evidence="2 3">NCTC13788</strain>
    </source>
</reference>
<evidence type="ECO:0000259" key="1">
    <source>
        <dbReference type="Pfam" id="PF08000"/>
    </source>
</evidence>
<dbReference type="OrthoDB" id="9803613at2"/>
<dbReference type="AlphaFoldDB" id="A0A239T0Q2"/>
<dbReference type="Pfam" id="PF08000">
    <property type="entry name" value="bPH_1"/>
    <property type="match status" value="1"/>
</dbReference>
<dbReference type="EMBL" id="LT906439">
    <property type="protein sequence ID" value="SNU90534.1"/>
    <property type="molecule type" value="Genomic_DNA"/>
</dbReference>
<dbReference type="InterPro" id="IPR012544">
    <property type="entry name" value="PHb"/>
</dbReference>
<feature type="domain" description="Bacterial Pleckstrin homology" evidence="1">
    <location>
        <begin position="11"/>
        <end position="118"/>
    </location>
</feature>